<keyword evidence="5 12" id="KW-1133">Transmembrane helix</keyword>
<feature type="binding site" evidence="12">
    <location>
        <position position="76"/>
    </location>
    <ligand>
        <name>Na(+)</name>
        <dbReference type="ChEBI" id="CHEBI:29101"/>
        <note>structural</note>
    </ligand>
</feature>
<evidence type="ECO:0000313" key="13">
    <source>
        <dbReference type="EMBL" id="SJM95401.1"/>
    </source>
</evidence>
<keyword evidence="4 12" id="KW-0812">Transmembrane</keyword>
<keyword evidence="9 12" id="KW-0407">Ion channel</keyword>
<keyword evidence="3" id="KW-0997">Cell inner membrane</keyword>
<dbReference type="InterPro" id="IPR003691">
    <property type="entry name" value="FluC"/>
</dbReference>
<evidence type="ECO:0000256" key="5">
    <source>
        <dbReference type="ARBA" id="ARBA00022989"/>
    </source>
</evidence>
<comment type="catalytic activity">
    <reaction evidence="11">
        <text>fluoride(in) = fluoride(out)</text>
        <dbReference type="Rhea" id="RHEA:76159"/>
        <dbReference type="ChEBI" id="CHEBI:17051"/>
    </reaction>
    <physiologicalReaction direction="left-to-right" evidence="11">
        <dbReference type="Rhea" id="RHEA:76160"/>
    </physiologicalReaction>
</comment>
<keyword evidence="12" id="KW-0813">Transport</keyword>
<accession>A0A1R4HHA8</accession>
<dbReference type="GO" id="GO:0046872">
    <property type="term" value="F:metal ion binding"/>
    <property type="evidence" value="ECO:0007669"/>
    <property type="project" value="UniProtKB-KW"/>
</dbReference>
<evidence type="ECO:0000256" key="12">
    <source>
        <dbReference type="HAMAP-Rule" id="MF_00454"/>
    </source>
</evidence>
<dbReference type="Pfam" id="PF02537">
    <property type="entry name" value="CRCB"/>
    <property type="match status" value="1"/>
</dbReference>
<evidence type="ECO:0000256" key="3">
    <source>
        <dbReference type="ARBA" id="ARBA00022519"/>
    </source>
</evidence>
<keyword evidence="2 12" id="KW-1003">Cell membrane</keyword>
<evidence type="ECO:0000256" key="9">
    <source>
        <dbReference type="ARBA" id="ARBA00023303"/>
    </source>
</evidence>
<proteinExistence type="inferred from homology"/>
<evidence type="ECO:0000256" key="1">
    <source>
        <dbReference type="ARBA" id="ARBA00004651"/>
    </source>
</evidence>
<dbReference type="HAMAP" id="MF_00454">
    <property type="entry name" value="FluC"/>
    <property type="match status" value="1"/>
</dbReference>
<feature type="binding site" evidence="12">
    <location>
        <position position="79"/>
    </location>
    <ligand>
        <name>Na(+)</name>
        <dbReference type="ChEBI" id="CHEBI:29101"/>
        <note>structural</note>
    </ligand>
</feature>
<evidence type="ECO:0000256" key="11">
    <source>
        <dbReference type="ARBA" id="ARBA00035585"/>
    </source>
</evidence>
<keyword evidence="8 12" id="KW-0472">Membrane</keyword>
<comment type="activity regulation">
    <text evidence="12">Na(+) is not transported, but it plays an essential structural role and its presence is essential for fluoride channel function.</text>
</comment>
<evidence type="ECO:0000256" key="4">
    <source>
        <dbReference type="ARBA" id="ARBA00022692"/>
    </source>
</evidence>
<dbReference type="OrthoDB" id="9806299at2"/>
<dbReference type="EMBL" id="FUKI01000147">
    <property type="protein sequence ID" value="SJM95401.1"/>
    <property type="molecule type" value="Genomic_DNA"/>
</dbReference>
<evidence type="ECO:0000256" key="2">
    <source>
        <dbReference type="ARBA" id="ARBA00022475"/>
    </source>
</evidence>
<evidence type="ECO:0000256" key="6">
    <source>
        <dbReference type="ARBA" id="ARBA00023053"/>
    </source>
</evidence>
<evidence type="ECO:0000256" key="8">
    <source>
        <dbReference type="ARBA" id="ARBA00023136"/>
    </source>
</evidence>
<comment type="subcellular location">
    <subcellularLocation>
        <location evidence="1 12">Cell membrane</location>
        <topology evidence="1 12">Multi-pass membrane protein</topology>
    </subcellularLocation>
</comment>
<feature type="transmembrane region" description="Helical" evidence="12">
    <location>
        <begin position="138"/>
        <end position="160"/>
    </location>
</feature>
<dbReference type="RefSeq" id="WP_087144785.1">
    <property type="nucleotide sequence ID" value="NZ_FUKI01000147.1"/>
</dbReference>
<comment type="function">
    <text evidence="12">Fluoride-specific ion channel. Important for reducing fluoride concentration in the cell, thus reducing its toxicity.</text>
</comment>
<evidence type="ECO:0000313" key="14">
    <source>
        <dbReference type="Proteomes" id="UP000195667"/>
    </source>
</evidence>
<dbReference type="GO" id="GO:0005886">
    <property type="term" value="C:plasma membrane"/>
    <property type="evidence" value="ECO:0007669"/>
    <property type="project" value="UniProtKB-SubCell"/>
</dbReference>
<dbReference type="NCBIfam" id="TIGR00494">
    <property type="entry name" value="crcB"/>
    <property type="match status" value="1"/>
</dbReference>
<evidence type="ECO:0000256" key="7">
    <source>
        <dbReference type="ARBA" id="ARBA00023065"/>
    </source>
</evidence>
<gene>
    <name evidence="12" type="primary">fluC</name>
    <name evidence="12" type="synonym">crcB</name>
    <name evidence="13" type="ORF">CRENPOLYSF1_690022</name>
</gene>
<dbReference type="PANTHER" id="PTHR28259:SF1">
    <property type="entry name" value="FLUORIDE EXPORT PROTEIN 1-RELATED"/>
    <property type="match status" value="1"/>
</dbReference>
<dbReference type="Proteomes" id="UP000195667">
    <property type="component" value="Unassembled WGS sequence"/>
</dbReference>
<protein>
    <recommendedName>
        <fullName evidence="12">Fluoride-specific ion channel FluC</fullName>
    </recommendedName>
</protein>
<dbReference type="AlphaFoldDB" id="A0A1R4HHA8"/>
<dbReference type="PANTHER" id="PTHR28259">
    <property type="entry name" value="FLUORIDE EXPORT PROTEIN 1-RELATED"/>
    <property type="match status" value="1"/>
</dbReference>
<keyword evidence="7 12" id="KW-0406">Ion transport</keyword>
<sequence length="240" mass="25777">MNHLLGLALGGACGSILRFLVSTGVYQWLGRGFPYGTLTVNLFGSFLLGLLTEALVLQRVAIALEYRTAILVGFIGAFTTFSTFALDTVYLLEQGNISKALVNIFGSVIACVFVVWIGLLLGRYLFSHTYAVVHWQGGMMPYAMLVVNTLIAFLIGLIAATLSQKVALPVEYHAAIIIITMGAYLTLSGLYVVLYLIEHGYSLVQHAKVMLAVFAANTLICMGALWLGVLASGAAVTLMT</sequence>
<reference evidence="14" key="1">
    <citation type="submission" date="2017-02" db="EMBL/GenBank/DDBJ databases">
        <authorList>
            <person name="Daims H."/>
        </authorList>
    </citation>
    <scope>NUCLEOTIDE SEQUENCE [LARGE SCALE GENOMIC DNA]</scope>
</reference>
<name>A0A1R4HHA8_9GAMM</name>
<dbReference type="GO" id="GO:0062054">
    <property type="term" value="F:fluoride channel activity"/>
    <property type="evidence" value="ECO:0007669"/>
    <property type="project" value="UniProtKB-UniRule"/>
</dbReference>
<feature type="transmembrane region" description="Helical" evidence="12">
    <location>
        <begin position="172"/>
        <end position="197"/>
    </location>
</feature>
<feature type="transmembrane region" description="Helical" evidence="12">
    <location>
        <begin position="33"/>
        <end position="57"/>
    </location>
</feature>
<keyword evidence="12" id="KW-0479">Metal-binding</keyword>
<keyword evidence="6 12" id="KW-0915">Sodium</keyword>
<feature type="transmembrane region" description="Helical" evidence="12">
    <location>
        <begin position="69"/>
        <end position="92"/>
    </location>
</feature>
<comment type="similarity">
    <text evidence="10 12">Belongs to the fluoride channel Fluc/FEX (TC 1.A.43) family.</text>
</comment>
<organism evidence="13 14">
    <name type="scientific">Crenothrix polyspora</name>
    <dbReference type="NCBI Taxonomy" id="360316"/>
    <lineage>
        <taxon>Bacteria</taxon>
        <taxon>Pseudomonadati</taxon>
        <taxon>Pseudomonadota</taxon>
        <taxon>Gammaproteobacteria</taxon>
        <taxon>Methylococcales</taxon>
        <taxon>Crenotrichaceae</taxon>
        <taxon>Crenothrix</taxon>
    </lineage>
</organism>
<feature type="transmembrane region" description="Helical" evidence="12">
    <location>
        <begin position="104"/>
        <end position="126"/>
    </location>
</feature>
<keyword evidence="14" id="KW-1185">Reference proteome</keyword>
<feature type="transmembrane region" description="Helical" evidence="12">
    <location>
        <begin position="209"/>
        <end position="236"/>
    </location>
</feature>
<evidence type="ECO:0000256" key="10">
    <source>
        <dbReference type="ARBA" id="ARBA00035120"/>
    </source>
</evidence>
<dbReference type="GO" id="GO:0140114">
    <property type="term" value="P:cellular detoxification of fluoride"/>
    <property type="evidence" value="ECO:0007669"/>
    <property type="project" value="UniProtKB-UniRule"/>
</dbReference>